<evidence type="ECO:0000256" key="6">
    <source>
        <dbReference type="ARBA" id="ARBA00022777"/>
    </source>
</evidence>
<dbReference type="InterPro" id="IPR011009">
    <property type="entry name" value="Kinase-like_dom_sf"/>
</dbReference>
<evidence type="ECO:0000256" key="4">
    <source>
        <dbReference type="ARBA" id="ARBA00022679"/>
    </source>
</evidence>
<evidence type="ECO:0000256" key="10">
    <source>
        <dbReference type="RuleBase" id="RU000304"/>
    </source>
</evidence>
<evidence type="ECO:0000256" key="1">
    <source>
        <dbReference type="ARBA" id="ARBA00004123"/>
    </source>
</evidence>
<dbReference type="InterPro" id="IPR000719">
    <property type="entry name" value="Prot_kinase_dom"/>
</dbReference>
<dbReference type="PROSITE" id="PS50011">
    <property type="entry name" value="PROTEIN_KINASE_DOM"/>
    <property type="match status" value="1"/>
</dbReference>
<accession>A0AAV0W9T3</accession>
<dbReference type="Proteomes" id="UP001160148">
    <property type="component" value="Unassembled WGS sequence"/>
</dbReference>
<dbReference type="PROSITE" id="PS00108">
    <property type="entry name" value="PROTEIN_KINASE_ST"/>
    <property type="match status" value="1"/>
</dbReference>
<evidence type="ECO:0000313" key="13">
    <source>
        <dbReference type="Proteomes" id="UP001160148"/>
    </source>
</evidence>
<reference evidence="12 13" key="1">
    <citation type="submission" date="2023-01" db="EMBL/GenBank/DDBJ databases">
        <authorList>
            <person name="Whitehead M."/>
        </authorList>
    </citation>
    <scope>NUCLEOTIDE SEQUENCE [LARGE SCALE GENOMIC DNA]</scope>
</reference>
<evidence type="ECO:0000256" key="9">
    <source>
        <dbReference type="PROSITE-ProRule" id="PRU10141"/>
    </source>
</evidence>
<keyword evidence="3 10" id="KW-0723">Serine/threonine-protein kinase</keyword>
<dbReference type="FunFam" id="1.10.510.10:FF:000203">
    <property type="entry name" value="Cyclin-dependent kinase 9"/>
    <property type="match status" value="1"/>
</dbReference>
<evidence type="ECO:0000256" key="7">
    <source>
        <dbReference type="ARBA" id="ARBA00022840"/>
    </source>
</evidence>
<dbReference type="PANTHER" id="PTHR24056">
    <property type="entry name" value="CELL DIVISION PROTEIN KINASE"/>
    <property type="match status" value="1"/>
</dbReference>
<dbReference type="SMART" id="SM00220">
    <property type="entry name" value="S_TKc"/>
    <property type="match status" value="1"/>
</dbReference>
<dbReference type="InterPro" id="IPR050108">
    <property type="entry name" value="CDK"/>
</dbReference>
<comment type="subcellular location">
    <subcellularLocation>
        <location evidence="1">Nucleus</location>
    </subcellularLocation>
</comment>
<evidence type="ECO:0000259" key="11">
    <source>
        <dbReference type="PROSITE" id="PS50011"/>
    </source>
</evidence>
<dbReference type="InterPro" id="IPR008271">
    <property type="entry name" value="Ser/Thr_kinase_AS"/>
</dbReference>
<keyword evidence="8" id="KW-0539">Nucleus</keyword>
<comment type="caution">
    <text evidence="12">The sequence shown here is derived from an EMBL/GenBank/DDBJ whole genome shotgun (WGS) entry which is preliminary data.</text>
</comment>
<dbReference type="PROSITE" id="PS00107">
    <property type="entry name" value="PROTEIN_KINASE_ATP"/>
    <property type="match status" value="1"/>
</dbReference>
<dbReference type="GO" id="GO:0005524">
    <property type="term" value="F:ATP binding"/>
    <property type="evidence" value="ECO:0007669"/>
    <property type="project" value="UniProtKB-UniRule"/>
</dbReference>
<gene>
    <name evidence="12" type="ORF">MEUPH1_LOCUS8802</name>
</gene>
<dbReference type="Gene3D" id="1.10.510.10">
    <property type="entry name" value="Transferase(Phosphotransferase) domain 1"/>
    <property type="match status" value="1"/>
</dbReference>
<feature type="domain" description="Protein kinase" evidence="11">
    <location>
        <begin position="80"/>
        <end position="376"/>
    </location>
</feature>
<dbReference type="GO" id="GO:0005634">
    <property type="term" value="C:nucleus"/>
    <property type="evidence" value="ECO:0007669"/>
    <property type="project" value="UniProtKB-SubCell"/>
</dbReference>
<dbReference type="InterPro" id="IPR017441">
    <property type="entry name" value="Protein_kinase_ATP_BS"/>
</dbReference>
<sequence length="432" mass="50253">MLREIHSFGAMASNNKYLVNSQPFSTGFINFMMGNYDESPELPLSPEQVTPHRNSVLMKKYMEEKENQNEFWDKNIDKKYKFMSIIGRGTYGIVRKAYNILNQDIVAVKEIIYLNRTEGFPITALREVQILQKLRHENIVRLIEICYTEGKKANNYRTTFHLVLEFCEYELARLLGIKNAKFELSEIKELTRQLLNGLFYMHTNKIIHRDMKTSNILVTKEGILKIADFGLSRSFTIPTKDKPNKFTNCVVTLWYRAPELLLGERNYGPAIDIWGAGCIIAELFTYYPIMRGTSEAHQLKCISFIRGKITPEVWPKVVNYDLYKNMELPKNNDGREWKIVTDRISDVQACDLLEKLLYLDPEKRCDANTALDHDFFWTDPMPTKVKMSKFLTSNYECSITQRVHKNRPIVKQAAQKSINNGVSTTGYPDRIF</sequence>
<dbReference type="Pfam" id="PF00069">
    <property type="entry name" value="Pkinase"/>
    <property type="match status" value="1"/>
</dbReference>
<dbReference type="AlphaFoldDB" id="A0AAV0W9T3"/>
<keyword evidence="4" id="KW-0808">Transferase</keyword>
<keyword evidence="7 9" id="KW-0067">ATP-binding</keyword>
<evidence type="ECO:0000256" key="3">
    <source>
        <dbReference type="ARBA" id="ARBA00022527"/>
    </source>
</evidence>
<dbReference type="EMBL" id="CARXXK010000002">
    <property type="protein sequence ID" value="CAI6352581.1"/>
    <property type="molecule type" value="Genomic_DNA"/>
</dbReference>
<name>A0AAV0W9T3_9HEMI</name>
<evidence type="ECO:0000256" key="5">
    <source>
        <dbReference type="ARBA" id="ARBA00022741"/>
    </source>
</evidence>
<keyword evidence="13" id="KW-1185">Reference proteome</keyword>
<proteinExistence type="inferred from homology"/>
<dbReference type="SUPFAM" id="SSF56112">
    <property type="entry name" value="Protein kinase-like (PK-like)"/>
    <property type="match status" value="1"/>
</dbReference>
<organism evidence="12 13">
    <name type="scientific">Macrosiphum euphorbiae</name>
    <name type="common">potato aphid</name>
    <dbReference type="NCBI Taxonomy" id="13131"/>
    <lineage>
        <taxon>Eukaryota</taxon>
        <taxon>Metazoa</taxon>
        <taxon>Ecdysozoa</taxon>
        <taxon>Arthropoda</taxon>
        <taxon>Hexapoda</taxon>
        <taxon>Insecta</taxon>
        <taxon>Pterygota</taxon>
        <taxon>Neoptera</taxon>
        <taxon>Paraneoptera</taxon>
        <taxon>Hemiptera</taxon>
        <taxon>Sternorrhyncha</taxon>
        <taxon>Aphidomorpha</taxon>
        <taxon>Aphidoidea</taxon>
        <taxon>Aphididae</taxon>
        <taxon>Macrosiphini</taxon>
        <taxon>Macrosiphum</taxon>
    </lineage>
</organism>
<dbReference type="GO" id="GO:0004693">
    <property type="term" value="F:cyclin-dependent protein serine/threonine kinase activity"/>
    <property type="evidence" value="ECO:0007669"/>
    <property type="project" value="TreeGrafter"/>
</dbReference>
<keyword evidence="6" id="KW-0418">Kinase</keyword>
<protein>
    <recommendedName>
        <fullName evidence="11">Protein kinase domain-containing protein</fullName>
    </recommendedName>
</protein>
<evidence type="ECO:0000256" key="8">
    <source>
        <dbReference type="ARBA" id="ARBA00023242"/>
    </source>
</evidence>
<evidence type="ECO:0000313" key="12">
    <source>
        <dbReference type="EMBL" id="CAI6352581.1"/>
    </source>
</evidence>
<feature type="binding site" evidence="9">
    <location>
        <position position="109"/>
    </location>
    <ligand>
        <name>ATP</name>
        <dbReference type="ChEBI" id="CHEBI:30616"/>
    </ligand>
</feature>
<dbReference type="Gene3D" id="3.30.200.20">
    <property type="entry name" value="Phosphorylase Kinase, domain 1"/>
    <property type="match status" value="1"/>
</dbReference>
<evidence type="ECO:0000256" key="2">
    <source>
        <dbReference type="ARBA" id="ARBA00006485"/>
    </source>
</evidence>
<comment type="similarity">
    <text evidence="2">Belongs to the protein kinase superfamily. CMGC Ser/Thr protein kinase family. CDC2/CDKX subfamily.</text>
</comment>
<keyword evidence="5 9" id="KW-0547">Nucleotide-binding</keyword>
<dbReference type="PANTHER" id="PTHR24056:SF233">
    <property type="entry name" value="CYCLIN-DEPENDENT KINASE 9"/>
    <property type="match status" value="1"/>
</dbReference>
<dbReference type="GO" id="GO:0008353">
    <property type="term" value="F:RNA polymerase II CTD heptapeptide repeat kinase activity"/>
    <property type="evidence" value="ECO:0007669"/>
    <property type="project" value="TreeGrafter"/>
</dbReference>